<evidence type="ECO:0000313" key="1">
    <source>
        <dbReference type="EMBL" id="WFP09787.1"/>
    </source>
</evidence>
<dbReference type="EMBL" id="CP121261">
    <property type="protein sequence ID" value="WFP09787.1"/>
    <property type="molecule type" value="Genomic_DNA"/>
</dbReference>
<accession>A0ABY8GYD4</accession>
<keyword evidence="2" id="KW-1185">Reference proteome</keyword>
<proteinExistence type="predicted"/>
<sequence>MDKDAAVCQLRDSSPFGVIRDLARNLYAVGGIDQNTMREYDDLCTPAVPALKENRANDAVAKV</sequence>
<dbReference type="Proteomes" id="UP001214170">
    <property type="component" value="Chromosome"/>
</dbReference>
<name>A0ABY8GYD4_9BURK</name>
<evidence type="ECO:0000313" key="2">
    <source>
        <dbReference type="Proteomes" id="UP001214170"/>
    </source>
</evidence>
<reference evidence="1 2" key="1">
    <citation type="submission" date="2023-03" db="EMBL/GenBank/DDBJ databases">
        <title>Achromobacter spanius LIG8.</title>
        <authorList>
            <person name="Shrestha S."/>
        </authorList>
    </citation>
    <scope>NUCLEOTIDE SEQUENCE [LARGE SCALE GENOMIC DNA]</scope>
    <source>
        <strain evidence="1 2">LIG8</strain>
    </source>
</reference>
<organism evidence="1 2">
    <name type="scientific">Achromobacter spanius</name>
    <dbReference type="NCBI Taxonomy" id="217203"/>
    <lineage>
        <taxon>Bacteria</taxon>
        <taxon>Pseudomonadati</taxon>
        <taxon>Pseudomonadota</taxon>
        <taxon>Betaproteobacteria</taxon>
        <taxon>Burkholderiales</taxon>
        <taxon>Alcaligenaceae</taxon>
        <taxon>Achromobacter</taxon>
    </lineage>
</organism>
<gene>
    <name evidence="1" type="ORF">P8T11_07875</name>
</gene>
<dbReference type="RefSeq" id="WP_268077468.1">
    <property type="nucleotide sequence ID" value="NZ_CP106885.1"/>
</dbReference>
<protein>
    <submittedName>
        <fullName evidence="1">Uncharacterized protein</fullName>
    </submittedName>
</protein>